<dbReference type="CDD" id="cd01184">
    <property type="entry name" value="INT_C_like_1"/>
    <property type="match status" value="1"/>
</dbReference>
<evidence type="ECO:0000313" key="7">
    <source>
        <dbReference type="Proteomes" id="UP000315439"/>
    </source>
</evidence>
<proteinExistence type="inferred from homology"/>
<dbReference type="SUPFAM" id="SSF56349">
    <property type="entry name" value="DNA breaking-rejoining enzymes"/>
    <property type="match status" value="1"/>
</dbReference>
<name>A0A545UD22_9GAMM</name>
<dbReference type="GO" id="GO:0003677">
    <property type="term" value="F:DNA binding"/>
    <property type="evidence" value="ECO:0007669"/>
    <property type="project" value="UniProtKB-KW"/>
</dbReference>
<dbReference type="Proteomes" id="UP000315439">
    <property type="component" value="Unassembled WGS sequence"/>
</dbReference>
<keyword evidence="2" id="KW-0229">DNA integration</keyword>
<protein>
    <submittedName>
        <fullName evidence="6">Site-specific integrase</fullName>
    </submittedName>
</protein>
<dbReference type="EMBL" id="VIKS01000008">
    <property type="protein sequence ID" value="TQV87358.1"/>
    <property type="molecule type" value="Genomic_DNA"/>
</dbReference>
<dbReference type="AlphaFoldDB" id="A0A545UD22"/>
<evidence type="ECO:0000256" key="3">
    <source>
        <dbReference type="ARBA" id="ARBA00023125"/>
    </source>
</evidence>
<dbReference type="InterPro" id="IPR011010">
    <property type="entry name" value="DNA_brk_join_enz"/>
</dbReference>
<dbReference type="InterPro" id="IPR050090">
    <property type="entry name" value="Tyrosine_recombinase_XerCD"/>
</dbReference>
<comment type="similarity">
    <text evidence="1">Belongs to the 'phage' integrase family.</text>
</comment>
<dbReference type="GO" id="GO:0006310">
    <property type="term" value="P:DNA recombination"/>
    <property type="evidence" value="ECO:0007669"/>
    <property type="project" value="UniProtKB-KW"/>
</dbReference>
<dbReference type="OrthoDB" id="9784724at2"/>
<dbReference type="RefSeq" id="WP_142894018.1">
    <property type="nucleotide sequence ID" value="NZ_ML660164.1"/>
</dbReference>
<dbReference type="PROSITE" id="PS51898">
    <property type="entry name" value="TYR_RECOMBINASE"/>
    <property type="match status" value="1"/>
</dbReference>
<organism evidence="6 7">
    <name type="scientific">Aliikangiella coralliicola</name>
    <dbReference type="NCBI Taxonomy" id="2592383"/>
    <lineage>
        <taxon>Bacteria</taxon>
        <taxon>Pseudomonadati</taxon>
        <taxon>Pseudomonadota</taxon>
        <taxon>Gammaproteobacteria</taxon>
        <taxon>Oceanospirillales</taxon>
        <taxon>Pleioneaceae</taxon>
        <taxon>Aliikangiella</taxon>
    </lineage>
</organism>
<evidence type="ECO:0000259" key="5">
    <source>
        <dbReference type="PROSITE" id="PS51898"/>
    </source>
</evidence>
<dbReference type="Gene3D" id="1.10.443.10">
    <property type="entry name" value="Intergrase catalytic core"/>
    <property type="match status" value="1"/>
</dbReference>
<dbReference type="PANTHER" id="PTHR30349:SF41">
    <property type="entry name" value="INTEGRASE_RECOMBINASE PROTEIN MJ0367-RELATED"/>
    <property type="match status" value="1"/>
</dbReference>
<reference evidence="6 7" key="1">
    <citation type="submission" date="2019-07" db="EMBL/GenBank/DDBJ databases">
        <title>Draft genome for Aliikangiella sp. M105.</title>
        <authorList>
            <person name="Wang G."/>
        </authorList>
    </citation>
    <scope>NUCLEOTIDE SEQUENCE [LARGE SCALE GENOMIC DNA]</scope>
    <source>
        <strain evidence="6 7">M105</strain>
    </source>
</reference>
<keyword evidence="7" id="KW-1185">Reference proteome</keyword>
<evidence type="ECO:0000256" key="2">
    <source>
        <dbReference type="ARBA" id="ARBA00022908"/>
    </source>
</evidence>
<feature type="domain" description="Tyr recombinase" evidence="5">
    <location>
        <begin position="163"/>
        <end position="343"/>
    </location>
</feature>
<keyword evidence="3" id="KW-0238">DNA-binding</keyword>
<dbReference type="InterPro" id="IPR002104">
    <property type="entry name" value="Integrase_catalytic"/>
</dbReference>
<evidence type="ECO:0000256" key="4">
    <source>
        <dbReference type="ARBA" id="ARBA00023172"/>
    </source>
</evidence>
<sequence length="346" mass="40171">MHLMLSRHGIWYYRKSYSLASGKRKEIRKSLGTRSKREAKILAAKLFSLSHSAEIGQIATNIITQDKIPSLEICISNYLRENSHLWQERHKFRIEGILKQLPKLHLERADVSKLKNKWLRTKSIATVNKCLGYCSMFYKWLQAEYDGIENLFGKVKLKGHVEKSRKAYTKDELVKFYNLAIQLREKGMESHFWFLMIGRYTGMRANEVCQLKPSDVDLDLNVFYVRGEVLKTKTSNRVIPIHPRLLELGLCKFLDTRSERLMEHWKASKRSFAAMPTKWYSNFRNRNGLPDYHSLRHTVATEMKSSGVPAQFSAAILGHINGNITFDRYGHSIAIEKLSEAINCLD</sequence>
<dbReference type="GO" id="GO:0015074">
    <property type="term" value="P:DNA integration"/>
    <property type="evidence" value="ECO:0007669"/>
    <property type="project" value="UniProtKB-KW"/>
</dbReference>
<evidence type="ECO:0000256" key="1">
    <source>
        <dbReference type="ARBA" id="ARBA00008857"/>
    </source>
</evidence>
<evidence type="ECO:0000313" key="6">
    <source>
        <dbReference type="EMBL" id="TQV87358.1"/>
    </source>
</evidence>
<dbReference type="Pfam" id="PF00589">
    <property type="entry name" value="Phage_integrase"/>
    <property type="match status" value="1"/>
</dbReference>
<dbReference type="InterPro" id="IPR013762">
    <property type="entry name" value="Integrase-like_cat_sf"/>
</dbReference>
<accession>A0A545UD22</accession>
<dbReference type="PANTHER" id="PTHR30349">
    <property type="entry name" value="PHAGE INTEGRASE-RELATED"/>
    <property type="match status" value="1"/>
</dbReference>
<keyword evidence="4" id="KW-0233">DNA recombination</keyword>
<comment type="caution">
    <text evidence="6">The sequence shown here is derived from an EMBL/GenBank/DDBJ whole genome shotgun (WGS) entry which is preliminary data.</text>
</comment>
<gene>
    <name evidence="6" type="ORF">FLL46_12995</name>
</gene>